<dbReference type="RefSeq" id="WP_111167478.1">
    <property type="nucleotide sequence ID" value="NZ_POUA01000085.1"/>
</dbReference>
<evidence type="ECO:0000313" key="2">
    <source>
        <dbReference type="Proteomes" id="UP000248544"/>
    </source>
</evidence>
<protein>
    <submittedName>
        <fullName evidence="1">Uncharacterized protein</fullName>
    </submittedName>
</protein>
<dbReference type="Proteomes" id="UP000248544">
    <property type="component" value="Unassembled WGS sequence"/>
</dbReference>
<proteinExistence type="predicted"/>
<gene>
    <name evidence="1" type="ORF">C1I98_13285</name>
</gene>
<organism evidence="1 2">
    <name type="scientific">Spongiactinospora gelatinilytica</name>
    <dbReference type="NCBI Taxonomy" id="2666298"/>
    <lineage>
        <taxon>Bacteria</taxon>
        <taxon>Bacillati</taxon>
        <taxon>Actinomycetota</taxon>
        <taxon>Actinomycetes</taxon>
        <taxon>Streptosporangiales</taxon>
        <taxon>Streptosporangiaceae</taxon>
        <taxon>Spongiactinospora</taxon>
    </lineage>
</organism>
<evidence type="ECO:0000313" key="1">
    <source>
        <dbReference type="EMBL" id="PZG47562.1"/>
    </source>
</evidence>
<dbReference type="EMBL" id="POUA01000085">
    <property type="protein sequence ID" value="PZG47562.1"/>
    <property type="molecule type" value="Genomic_DNA"/>
</dbReference>
<reference evidence="1 2" key="1">
    <citation type="submission" date="2018-01" db="EMBL/GenBank/DDBJ databases">
        <title>Draft genome sequence of Sphaerisporangium sp. 7K107.</title>
        <authorList>
            <person name="Sahin N."/>
            <person name="Saygin H."/>
            <person name="Ay H."/>
        </authorList>
    </citation>
    <scope>NUCLEOTIDE SEQUENCE [LARGE SCALE GENOMIC DNA]</scope>
    <source>
        <strain evidence="1 2">7K107</strain>
    </source>
</reference>
<comment type="caution">
    <text evidence="1">The sequence shown here is derived from an EMBL/GenBank/DDBJ whole genome shotgun (WGS) entry which is preliminary data.</text>
</comment>
<name>A0A2W2GI70_9ACTN</name>
<sequence>MTEQGHAGVEELQRVLDEVFRDHDRVTRREVYGRASEHLHVPAAILAHLNELPMGPYTRSELTEAINEVIRGRGEQDALGLLTMPR</sequence>
<keyword evidence="2" id="KW-1185">Reference proteome</keyword>
<accession>A0A2W2GI70</accession>
<dbReference type="AlphaFoldDB" id="A0A2W2GI70"/>